<proteinExistence type="predicted"/>
<dbReference type="Gene3D" id="2.40.170.20">
    <property type="entry name" value="TonB-dependent receptor, beta-barrel domain"/>
    <property type="match status" value="1"/>
</dbReference>
<keyword evidence="7" id="KW-0998">Cell outer membrane</keyword>
<evidence type="ECO:0000256" key="3">
    <source>
        <dbReference type="ARBA" id="ARBA00022452"/>
    </source>
</evidence>
<dbReference type="GO" id="GO:0009279">
    <property type="term" value="C:cell outer membrane"/>
    <property type="evidence" value="ECO:0007669"/>
    <property type="project" value="UniProtKB-SubCell"/>
</dbReference>
<accession>A0A940DI47</accession>
<dbReference type="Proteomes" id="UP000712007">
    <property type="component" value="Unassembled WGS sequence"/>
</dbReference>
<comment type="subcellular location">
    <subcellularLocation>
        <location evidence="1">Cell outer membrane</location>
        <topology evidence="1">Multi-pass membrane protein</topology>
    </subcellularLocation>
</comment>
<evidence type="ECO:0000256" key="6">
    <source>
        <dbReference type="ARBA" id="ARBA00023136"/>
    </source>
</evidence>
<reference evidence="9" key="1">
    <citation type="submission" date="2020-10" db="EMBL/GenBank/DDBJ databases">
        <authorList>
            <person name="Gilroy R."/>
        </authorList>
    </citation>
    <scope>NUCLEOTIDE SEQUENCE</scope>
    <source>
        <strain evidence="9">3924</strain>
    </source>
</reference>
<organism evidence="9 10">
    <name type="scientific">Candidatus Aphodosoma intestinipullorum</name>
    <dbReference type="NCBI Taxonomy" id="2840674"/>
    <lineage>
        <taxon>Bacteria</taxon>
        <taxon>Pseudomonadati</taxon>
        <taxon>Bacteroidota</taxon>
        <taxon>Bacteroidia</taxon>
        <taxon>Bacteroidales</taxon>
        <taxon>Candidatus Aphodosoma</taxon>
    </lineage>
</organism>
<evidence type="ECO:0000313" key="9">
    <source>
        <dbReference type="EMBL" id="MBO8439045.1"/>
    </source>
</evidence>
<dbReference type="InterPro" id="IPR036942">
    <property type="entry name" value="Beta-barrel_TonB_sf"/>
</dbReference>
<evidence type="ECO:0000256" key="1">
    <source>
        <dbReference type="ARBA" id="ARBA00004571"/>
    </source>
</evidence>
<comment type="caution">
    <text evidence="9">The sequence shown here is derived from an EMBL/GenBank/DDBJ whole genome shotgun (WGS) entry which is preliminary data.</text>
</comment>
<name>A0A940DI47_9BACT</name>
<evidence type="ECO:0000256" key="7">
    <source>
        <dbReference type="ARBA" id="ARBA00023237"/>
    </source>
</evidence>
<dbReference type="PANTHER" id="PTHR30069">
    <property type="entry name" value="TONB-DEPENDENT OUTER MEMBRANE RECEPTOR"/>
    <property type="match status" value="1"/>
</dbReference>
<dbReference type="EMBL" id="JADIMV010000003">
    <property type="protein sequence ID" value="MBO8439045.1"/>
    <property type="molecule type" value="Genomic_DNA"/>
</dbReference>
<dbReference type="InterPro" id="IPR037066">
    <property type="entry name" value="Plug_dom_sf"/>
</dbReference>
<dbReference type="AlphaFoldDB" id="A0A940DI47"/>
<feature type="domain" description="TonB-dependent receptor plug" evidence="8">
    <location>
        <begin position="28"/>
        <end position="118"/>
    </location>
</feature>
<keyword evidence="2" id="KW-0813">Transport</keyword>
<evidence type="ECO:0000259" key="8">
    <source>
        <dbReference type="Pfam" id="PF07715"/>
    </source>
</evidence>
<dbReference type="InterPro" id="IPR012910">
    <property type="entry name" value="Plug_dom"/>
</dbReference>
<dbReference type="InterPro" id="IPR039426">
    <property type="entry name" value="TonB-dep_rcpt-like"/>
</dbReference>
<dbReference type="PANTHER" id="PTHR30069:SF29">
    <property type="entry name" value="HEMOGLOBIN AND HEMOGLOBIN-HAPTOGLOBIN-BINDING PROTEIN 1-RELATED"/>
    <property type="match status" value="1"/>
</dbReference>
<keyword evidence="3" id="KW-1134">Transmembrane beta strand</keyword>
<dbReference type="SUPFAM" id="SSF56935">
    <property type="entry name" value="Porins"/>
    <property type="match status" value="1"/>
</dbReference>
<keyword evidence="4" id="KW-0812">Transmembrane</keyword>
<protein>
    <submittedName>
        <fullName evidence="9">TonB-dependent receptor plug domain-containing protein</fullName>
    </submittedName>
</protein>
<dbReference type="GO" id="GO:0015344">
    <property type="term" value="F:siderophore uptake transmembrane transporter activity"/>
    <property type="evidence" value="ECO:0007669"/>
    <property type="project" value="TreeGrafter"/>
</dbReference>
<evidence type="ECO:0000256" key="2">
    <source>
        <dbReference type="ARBA" id="ARBA00022448"/>
    </source>
</evidence>
<dbReference type="Pfam" id="PF07715">
    <property type="entry name" value="Plug"/>
    <property type="match status" value="1"/>
</dbReference>
<sequence>MMDSIYRLDDVTVTSSRLNKEIIPPQRLEGKELERLNSLSVADAIRFFSGVQIKDYGGVGGIKTVNIRSMGSEQMGVYYNGIQLGNAQNGQVDLGKFSLESIDEIALYNGQKSDIFQSAREFGSAGSIYLNSRRPKFGKGKNMHLRAAMKAGSFYLINPSVLMEYKVNDELSLSMNAEMVSSDGRYKFRYRRVTPSGELAYDTTAIRENGDVNAVRVETGLQHYYSNTGFWKLHAYYYNSERGVPGAIVNNVWRRGERLWDRNMFVQASFQDEFFRNWSLRVNAKYAYDYTRYVNNDDKLIHVDNIYKQREAYLSVASKYSIFSWWDVSLAYDFQWNGLEEYMDVSRTSHWLAAATAMNLYDHVKLQASVLGTFINEEARERDDVPDKYKVTPGFFASYRPWKEIGLTFNAFYKQAYRYPTFNDLYYTDMGNAYLRPELAVQHDVGAEYGIDRAAGVFRSFNIKADCYYNRVKDKIIAYPKGQQFRWTMLNLGLVKINGVDVSAQLSLAFGRDWMLTGKVQYTYQTAIDVTDPSDTYYGDQIPYIPWHSGSAIAMLSWRNYALNYSFIYVGERYNQQENILYNYTQPWYTHDLSVSGAWRLKEVTLKATAEINNLLSQDYDVILNYPMPKRNYRFSLVVEY</sequence>
<dbReference type="GO" id="GO:0044718">
    <property type="term" value="P:siderophore transmembrane transport"/>
    <property type="evidence" value="ECO:0007669"/>
    <property type="project" value="TreeGrafter"/>
</dbReference>
<reference evidence="9" key="2">
    <citation type="journal article" date="2021" name="PeerJ">
        <title>Extensive microbial diversity within the chicken gut microbiome revealed by metagenomics and culture.</title>
        <authorList>
            <person name="Gilroy R."/>
            <person name="Ravi A."/>
            <person name="Getino M."/>
            <person name="Pursley I."/>
            <person name="Horton D.L."/>
            <person name="Alikhan N.F."/>
            <person name="Baker D."/>
            <person name="Gharbi K."/>
            <person name="Hall N."/>
            <person name="Watson M."/>
            <person name="Adriaenssens E.M."/>
            <person name="Foster-Nyarko E."/>
            <person name="Jarju S."/>
            <person name="Secka A."/>
            <person name="Antonio M."/>
            <person name="Oren A."/>
            <person name="Chaudhuri R.R."/>
            <person name="La Ragione R."/>
            <person name="Hildebrand F."/>
            <person name="Pallen M.J."/>
        </authorList>
    </citation>
    <scope>NUCLEOTIDE SEQUENCE</scope>
    <source>
        <strain evidence="9">3924</strain>
    </source>
</reference>
<keyword evidence="5" id="KW-0732">Signal</keyword>
<evidence type="ECO:0000256" key="4">
    <source>
        <dbReference type="ARBA" id="ARBA00022692"/>
    </source>
</evidence>
<evidence type="ECO:0000313" key="10">
    <source>
        <dbReference type="Proteomes" id="UP000712007"/>
    </source>
</evidence>
<dbReference type="Gene3D" id="2.170.130.10">
    <property type="entry name" value="TonB-dependent receptor, plug domain"/>
    <property type="match status" value="1"/>
</dbReference>
<keyword evidence="6" id="KW-0472">Membrane</keyword>
<evidence type="ECO:0000256" key="5">
    <source>
        <dbReference type="ARBA" id="ARBA00022729"/>
    </source>
</evidence>
<gene>
    <name evidence="9" type="ORF">IAC51_00155</name>
</gene>
<keyword evidence="9" id="KW-0675">Receptor</keyword>